<dbReference type="Proteomes" id="UP001302329">
    <property type="component" value="Unassembled WGS sequence"/>
</dbReference>
<name>A0ABU5SY41_9CYAN</name>
<reference evidence="1 2" key="1">
    <citation type="submission" date="2023-12" db="EMBL/GenBank/DDBJ databases">
        <title>Baltic Sea Cyanobacteria.</title>
        <authorList>
            <person name="Delbaje E."/>
            <person name="Fewer D.P."/>
            <person name="Shishido T.K."/>
        </authorList>
    </citation>
    <scope>NUCLEOTIDE SEQUENCE [LARGE SCALE GENOMIC DNA]</scope>
    <source>
        <strain evidence="1 2">UHCC 0281</strain>
    </source>
</reference>
<evidence type="ECO:0000313" key="1">
    <source>
        <dbReference type="EMBL" id="MEA5443282.1"/>
    </source>
</evidence>
<accession>A0ABU5SY41</accession>
<keyword evidence="2" id="KW-1185">Reference proteome</keyword>
<protein>
    <recommendedName>
        <fullName evidence="3">Glycosyl transferase family 2</fullName>
    </recommendedName>
</protein>
<organism evidence="1 2">
    <name type="scientific">Cyanobium gracile UHCC 0281</name>
    <dbReference type="NCBI Taxonomy" id="3110309"/>
    <lineage>
        <taxon>Bacteria</taxon>
        <taxon>Bacillati</taxon>
        <taxon>Cyanobacteriota</taxon>
        <taxon>Cyanophyceae</taxon>
        <taxon>Synechococcales</taxon>
        <taxon>Prochlorococcaceae</taxon>
        <taxon>Cyanobium</taxon>
    </lineage>
</organism>
<proteinExistence type="predicted"/>
<evidence type="ECO:0000313" key="2">
    <source>
        <dbReference type="Proteomes" id="UP001302329"/>
    </source>
</evidence>
<comment type="caution">
    <text evidence="1">The sequence shown here is derived from an EMBL/GenBank/DDBJ whole genome shotgun (WGS) entry which is preliminary data.</text>
</comment>
<evidence type="ECO:0008006" key="3">
    <source>
        <dbReference type="Google" id="ProtNLM"/>
    </source>
</evidence>
<dbReference type="RefSeq" id="WP_323357284.1">
    <property type="nucleotide sequence ID" value="NZ_JAYGHY010000043.1"/>
</dbReference>
<gene>
    <name evidence="1" type="ORF">VB739_12025</name>
</gene>
<sequence>MASVSVVIQFFEDFDFIERVVERLAWVDEIVVNDGPFTYTRELLEPLVGRDLDQPSQRAAGLFALLSRRLAVPIHYHHGVFVGEREKRIHGYGLATSDVVLSVDADELLLLDRDAVEHFWASAAVVASFDCVNFTYLNLVCGKADSPLVARKPFAFKREAITAEHHLDYLWLVGVEQAAVASDDFLPEALCGGAHLTTVRSAYGASIKFGFYNCLYFQLHGERGLEGSFQAARQFFAQGTFDSAAQAEVYGRAMADAIGFPNEQQFRRAEAPEVPEAIRHVAEEACAPFNHSLPHRCLNGRLVPGVPLYALMAAGSALRVSLAIAGEARLRVLPLLVDDPPLDLGQPAVEQRWTAEALMPHEVRLDAADTEAGERIGHLVELLVWSGPEAVAAWAGASLAPPFSLQVVDPAGA</sequence>
<dbReference type="EMBL" id="JAYGHY010000043">
    <property type="protein sequence ID" value="MEA5443282.1"/>
    <property type="molecule type" value="Genomic_DNA"/>
</dbReference>